<dbReference type="EMBL" id="FQXI01000006">
    <property type="protein sequence ID" value="SHH30192.1"/>
    <property type="molecule type" value="Genomic_DNA"/>
</dbReference>
<evidence type="ECO:0000313" key="2">
    <source>
        <dbReference type="Proteomes" id="UP000184032"/>
    </source>
</evidence>
<name>A0A1M5RV38_9FIRM</name>
<keyword evidence="2" id="KW-1185">Reference proteome</keyword>
<gene>
    <name evidence="1" type="ORF">SAMN02745245_01011</name>
</gene>
<reference evidence="1 2" key="1">
    <citation type="submission" date="2016-11" db="EMBL/GenBank/DDBJ databases">
        <authorList>
            <person name="Jaros S."/>
            <person name="Januszkiewicz K."/>
            <person name="Wedrychowicz H."/>
        </authorList>
    </citation>
    <scope>NUCLEOTIDE SEQUENCE [LARGE SCALE GENOMIC DNA]</scope>
    <source>
        <strain evidence="1 2">DSM 21120</strain>
    </source>
</reference>
<dbReference type="AlphaFoldDB" id="A0A1M5RV38"/>
<proteinExistence type="predicted"/>
<dbReference type="Proteomes" id="UP000184032">
    <property type="component" value="Unassembled WGS sequence"/>
</dbReference>
<sequence length="150" mass="17426">MKNFVLKYKYILVLLAFVVLFGNRFIRKPFQMDIFVTQMGIKSVTMKYGGLETVGEKTISDKNDVEEFEKILGAARIRRVDKPLFTMPGKQKAYSLVIDAKDIVYTIDFLNDKKFQLSYNLDGKPNIETYKVLRGLDREKMFEVFGVEDV</sequence>
<organism evidence="1 2">
    <name type="scientific">Anaerosphaera aminiphila DSM 21120</name>
    <dbReference type="NCBI Taxonomy" id="1120995"/>
    <lineage>
        <taxon>Bacteria</taxon>
        <taxon>Bacillati</taxon>
        <taxon>Bacillota</taxon>
        <taxon>Tissierellia</taxon>
        <taxon>Tissierellales</taxon>
        <taxon>Peptoniphilaceae</taxon>
        <taxon>Anaerosphaera</taxon>
    </lineage>
</organism>
<accession>A0A1M5RV38</accession>
<dbReference type="STRING" id="1120995.SAMN02745245_01011"/>
<evidence type="ECO:0000313" key="1">
    <source>
        <dbReference type="EMBL" id="SHH30192.1"/>
    </source>
</evidence>
<protein>
    <submittedName>
        <fullName evidence="1">Uncharacterized protein</fullName>
    </submittedName>
</protein>
<dbReference type="RefSeq" id="WP_073184332.1">
    <property type="nucleotide sequence ID" value="NZ_FQXI01000006.1"/>
</dbReference>